<dbReference type="AlphaFoldDB" id="A0AAE4CQQ0"/>
<dbReference type="Proteomes" id="UP001180845">
    <property type="component" value="Unassembled WGS sequence"/>
</dbReference>
<keyword evidence="2" id="KW-1185">Reference proteome</keyword>
<comment type="caution">
    <text evidence="1">The sequence shown here is derived from an EMBL/GenBank/DDBJ whole genome shotgun (WGS) entry which is preliminary data.</text>
</comment>
<evidence type="ECO:0000313" key="2">
    <source>
        <dbReference type="Proteomes" id="UP001180845"/>
    </source>
</evidence>
<evidence type="ECO:0000313" key="1">
    <source>
        <dbReference type="EMBL" id="MDR7302908.1"/>
    </source>
</evidence>
<dbReference type="EMBL" id="JAVDXW010000001">
    <property type="protein sequence ID" value="MDR7302908.1"/>
    <property type="molecule type" value="Genomic_DNA"/>
</dbReference>
<sequence>MKSLPHNLPTVEANRRKAIRMLITEELIRIRCQESLREAEHRRWIRRWRAGRWWRWLSRYAAHRADRALR</sequence>
<accession>A0AAE4CQQ0</accession>
<proteinExistence type="predicted"/>
<protein>
    <submittedName>
        <fullName evidence="1">Uncharacterized protein</fullName>
    </submittedName>
</protein>
<gene>
    <name evidence="1" type="ORF">JOF55_003089</name>
</gene>
<name>A0AAE4CQQ0_9ACTN</name>
<reference evidence="1" key="1">
    <citation type="submission" date="2023-07" db="EMBL/GenBank/DDBJ databases">
        <title>Sequencing the genomes of 1000 actinobacteria strains.</title>
        <authorList>
            <person name="Klenk H.-P."/>
        </authorList>
    </citation>
    <scope>NUCLEOTIDE SEQUENCE</scope>
    <source>
        <strain evidence="1">DSM 45977</strain>
    </source>
</reference>
<organism evidence="1 2">
    <name type="scientific">Haloactinomyces albus</name>
    <dbReference type="NCBI Taxonomy" id="1352928"/>
    <lineage>
        <taxon>Bacteria</taxon>
        <taxon>Bacillati</taxon>
        <taxon>Actinomycetota</taxon>
        <taxon>Actinomycetes</taxon>
        <taxon>Actinopolysporales</taxon>
        <taxon>Actinopolysporaceae</taxon>
        <taxon>Haloactinomyces</taxon>
    </lineage>
</organism>